<dbReference type="EMBL" id="CP000593">
    <property type="protein sequence ID" value="ABO99355.1"/>
    <property type="molecule type" value="Genomic_DNA"/>
</dbReference>
<dbReference type="SMART" id="SM00490">
    <property type="entry name" value="HELICc"/>
    <property type="match status" value="1"/>
</dbReference>
<dbReference type="GO" id="GO:0016787">
    <property type="term" value="F:hydrolase activity"/>
    <property type="evidence" value="ECO:0007669"/>
    <property type="project" value="UniProtKB-KW"/>
</dbReference>
<keyword evidence="2" id="KW-0378">Hydrolase</keyword>
<dbReference type="eggNOG" id="KOG0923">
    <property type="taxonomic scope" value="Eukaryota"/>
</dbReference>
<dbReference type="SMART" id="SM00847">
    <property type="entry name" value="HA2"/>
    <property type="match status" value="1"/>
</dbReference>
<name>A4S6B1_OSTLU</name>
<dbReference type="Gene3D" id="3.40.50.300">
    <property type="entry name" value="P-loop containing nucleotide triphosphate hydrolases"/>
    <property type="match status" value="2"/>
</dbReference>
<evidence type="ECO:0000313" key="8">
    <source>
        <dbReference type="EMBL" id="ABO99355.1"/>
    </source>
</evidence>
<evidence type="ECO:0000256" key="5">
    <source>
        <dbReference type="SAM" id="MobiDB-lite"/>
    </source>
</evidence>
<keyword evidence="1" id="KW-0547">Nucleotide-binding</keyword>
<dbReference type="Pfam" id="PF00270">
    <property type="entry name" value="DEAD"/>
    <property type="match status" value="1"/>
</dbReference>
<dbReference type="Gene3D" id="1.20.120.1080">
    <property type="match status" value="1"/>
</dbReference>
<feature type="domain" description="Helicase ATP-binding" evidence="6">
    <location>
        <begin position="79"/>
        <end position="248"/>
    </location>
</feature>
<dbReference type="PANTHER" id="PTHR43519:SF1">
    <property type="entry name" value="ATP-DEPENDENT RNA HELICASE HRPB"/>
    <property type="match status" value="1"/>
</dbReference>
<dbReference type="InterPro" id="IPR010225">
    <property type="entry name" value="HrpB"/>
</dbReference>
<dbReference type="Pfam" id="PF08482">
    <property type="entry name" value="HrpB_C"/>
    <property type="match status" value="1"/>
</dbReference>
<evidence type="ECO:0000313" key="9">
    <source>
        <dbReference type="Proteomes" id="UP000001568"/>
    </source>
</evidence>
<dbReference type="InterPro" id="IPR007502">
    <property type="entry name" value="Helicase-assoc_dom"/>
</dbReference>
<dbReference type="OMA" id="VCYRLWD"/>
<dbReference type="InterPro" id="IPR011545">
    <property type="entry name" value="DEAD/DEAH_box_helicase_dom"/>
</dbReference>
<sequence length="936" mass="100450">MATRVATTDARAPVARRARGARRDVARRATGDDARREALRKARAKLPIDAVVDACLDALEVRRRRAKARRGTDEANDWVRCEQRATRAVMQAPPGAGKTTVMPLAAALAAASAGGDGRAGKVIVLEPRRLAAKAAAMRMAEMLGERAGETVGYQVRFERRASAATRVEVVTEGVLTRRLRNDPELRDVGLVVFDEFHERNLDADVALALCREVQQTIRPDLRLLVMSATLGEMGARVAALLRDENGPEVPVIVSEGRSYPVETIYLGAPGAGWGELERATTNAVKDAVRACPDGDVLCFLPGAAEINRVVRDLQRELPNGVVALPLYGALSQEEQAAALAPSKPGTRRVVVSTPIAESSLTINGVKVVVDSGLCKTPKFDARKGMTRLETTRVSRASADQRRGRAGRIAPGTCYRLWSEASNAKLQPDTTPEILQADLTPVALDLAAWGVGDGADMAWLDPPPEGPLIAARRLLRELGALEEGKLVPSDVGSIMSELPVHPRLARMLLFGASRGAESARLACQLAAVIGDRDLISGRDAPLDVRCRLRALWGQDPLASAGDLDEEKPERAVREAKQVAEQLLGNLRRLASSHPDFCAPAGLLLAVAYPDRVAARKNRGGAFQLSGGGAASVGSEHKDDALLRSGDKANETLVVVELAGDGAGNAGSRNDRVRLAAPIDRACLESGGALYEALSKESDDVFWASASKSVFARRRLTVGSLVLREIPFSVKDNPEATVSAMLDGIREMGLASAFGLNKATTSWLKRAEYVHRSGVDATFPNLSEENLLSSAGEWLAPWIAGAQSKSDLAKVDVASLVKAHFCTYDHLKLVDDACPVAVRLPSGSNAKVDYDGDVPVVAARIQEFFGTTETPRVGGVNCELHLLSPAGRTQAVTRDLASFWRNAYRTDVRKELAGRYPKHFWPDDPESAAATSKTKKYM</sequence>
<evidence type="ECO:0000256" key="2">
    <source>
        <dbReference type="ARBA" id="ARBA00022801"/>
    </source>
</evidence>
<evidence type="ECO:0000256" key="4">
    <source>
        <dbReference type="ARBA" id="ARBA00022840"/>
    </source>
</evidence>
<accession>A4S6B1</accession>
<dbReference type="STRING" id="436017.A4S6B1"/>
<feature type="compositionally biased region" description="Basic and acidic residues" evidence="5">
    <location>
        <begin position="21"/>
        <end position="34"/>
    </location>
</feature>
<dbReference type="AlphaFoldDB" id="A4S6B1"/>
<evidence type="ECO:0000259" key="6">
    <source>
        <dbReference type="PROSITE" id="PS51192"/>
    </source>
</evidence>
<dbReference type="GO" id="GO:0003676">
    <property type="term" value="F:nucleic acid binding"/>
    <property type="evidence" value="ECO:0007669"/>
    <property type="project" value="InterPro"/>
</dbReference>
<dbReference type="InterPro" id="IPR014001">
    <property type="entry name" value="Helicase_ATP-bd"/>
</dbReference>
<evidence type="ECO:0000259" key="7">
    <source>
        <dbReference type="PROSITE" id="PS51194"/>
    </source>
</evidence>
<feature type="region of interest" description="Disordered" evidence="5">
    <location>
        <begin position="1"/>
        <end position="34"/>
    </location>
</feature>
<protein>
    <recommendedName>
        <fullName evidence="10">ATP-dependent helicase HrpB</fullName>
    </recommendedName>
</protein>
<dbReference type="InterPro" id="IPR001650">
    <property type="entry name" value="Helicase_C-like"/>
</dbReference>
<dbReference type="NCBIfam" id="TIGR01970">
    <property type="entry name" value="DEAH_box_HrpB"/>
    <property type="match status" value="1"/>
</dbReference>
<dbReference type="CDD" id="cd18791">
    <property type="entry name" value="SF2_C_RHA"/>
    <property type="match status" value="1"/>
</dbReference>
<dbReference type="GO" id="GO:0005524">
    <property type="term" value="F:ATP binding"/>
    <property type="evidence" value="ECO:0007669"/>
    <property type="project" value="UniProtKB-KW"/>
</dbReference>
<gene>
    <name evidence="8" type="ORF">OSTLU_41641</name>
</gene>
<dbReference type="SUPFAM" id="SSF52540">
    <property type="entry name" value="P-loop containing nucleoside triphosphate hydrolases"/>
    <property type="match status" value="2"/>
</dbReference>
<reference evidence="8 9" key="1">
    <citation type="journal article" date="2007" name="Proc. Natl. Acad. Sci. U.S.A.">
        <title>The tiny eukaryote Ostreococcus provides genomic insights into the paradox of plankton speciation.</title>
        <authorList>
            <person name="Palenik B."/>
            <person name="Grimwood J."/>
            <person name="Aerts A."/>
            <person name="Rouze P."/>
            <person name="Salamov A."/>
            <person name="Putnam N."/>
            <person name="Dupont C."/>
            <person name="Jorgensen R."/>
            <person name="Derelle E."/>
            <person name="Rombauts S."/>
            <person name="Zhou K."/>
            <person name="Otillar R."/>
            <person name="Merchant S.S."/>
            <person name="Podell S."/>
            <person name="Gaasterland T."/>
            <person name="Napoli C."/>
            <person name="Gendler K."/>
            <person name="Manuell A."/>
            <person name="Tai V."/>
            <person name="Vallon O."/>
            <person name="Piganeau G."/>
            <person name="Jancek S."/>
            <person name="Heijde M."/>
            <person name="Jabbari K."/>
            <person name="Bowler C."/>
            <person name="Lohr M."/>
            <person name="Robbens S."/>
            <person name="Werner G."/>
            <person name="Dubchak I."/>
            <person name="Pazour G.J."/>
            <person name="Ren Q."/>
            <person name="Paulsen I."/>
            <person name="Delwiche C."/>
            <person name="Schmutz J."/>
            <person name="Rokhsar D."/>
            <person name="Van de Peer Y."/>
            <person name="Moreau H."/>
            <person name="Grigoriev I.V."/>
        </authorList>
    </citation>
    <scope>NUCLEOTIDE SEQUENCE [LARGE SCALE GENOMIC DNA]</scope>
    <source>
        <strain evidence="8 9">CCE9901</strain>
    </source>
</reference>
<keyword evidence="4" id="KW-0067">ATP-binding</keyword>
<dbReference type="GO" id="GO:0004386">
    <property type="term" value="F:helicase activity"/>
    <property type="evidence" value="ECO:0007669"/>
    <property type="project" value="UniProtKB-KW"/>
</dbReference>
<keyword evidence="9" id="KW-1185">Reference proteome</keyword>
<feature type="domain" description="Helicase C-terminal" evidence="7">
    <location>
        <begin position="283"/>
        <end position="449"/>
    </location>
</feature>
<dbReference type="InterPro" id="IPR027417">
    <property type="entry name" value="P-loop_NTPase"/>
</dbReference>
<evidence type="ECO:0008006" key="10">
    <source>
        <dbReference type="Google" id="ProtNLM"/>
    </source>
</evidence>
<dbReference type="PROSITE" id="PS51192">
    <property type="entry name" value="HELICASE_ATP_BIND_1"/>
    <property type="match status" value="1"/>
</dbReference>
<dbReference type="PANTHER" id="PTHR43519">
    <property type="entry name" value="ATP-DEPENDENT RNA HELICASE HRPB"/>
    <property type="match status" value="1"/>
</dbReference>
<dbReference type="Gramene" id="ABO99355">
    <property type="protein sequence ID" value="ABO99355"/>
    <property type="gene ID" value="OSTLU_41641"/>
</dbReference>
<dbReference type="GeneID" id="5005020"/>
<dbReference type="SMART" id="SM00487">
    <property type="entry name" value="DEXDc"/>
    <property type="match status" value="1"/>
</dbReference>
<evidence type="ECO:0000256" key="1">
    <source>
        <dbReference type="ARBA" id="ARBA00022741"/>
    </source>
</evidence>
<organism evidence="8 9">
    <name type="scientific">Ostreococcus lucimarinus (strain CCE9901)</name>
    <dbReference type="NCBI Taxonomy" id="436017"/>
    <lineage>
        <taxon>Eukaryota</taxon>
        <taxon>Viridiplantae</taxon>
        <taxon>Chlorophyta</taxon>
        <taxon>Mamiellophyceae</taxon>
        <taxon>Mamiellales</taxon>
        <taxon>Bathycoccaceae</taxon>
        <taxon>Ostreococcus</taxon>
    </lineage>
</organism>
<dbReference type="Proteomes" id="UP000001568">
    <property type="component" value="Chromosome 13"/>
</dbReference>
<dbReference type="HOGENOM" id="CLU_001832_5_6_1"/>
<feature type="compositionally biased region" description="Low complexity" evidence="5">
    <location>
        <begin position="1"/>
        <end position="13"/>
    </location>
</feature>
<dbReference type="PROSITE" id="PS51194">
    <property type="entry name" value="HELICASE_CTER"/>
    <property type="match status" value="1"/>
</dbReference>
<dbReference type="RefSeq" id="XP_001421062.1">
    <property type="nucleotide sequence ID" value="XM_001421025.1"/>
</dbReference>
<dbReference type="Pfam" id="PF00271">
    <property type="entry name" value="Helicase_C"/>
    <property type="match status" value="1"/>
</dbReference>
<dbReference type="KEGG" id="olu:OSTLU_41641"/>
<dbReference type="InterPro" id="IPR013689">
    <property type="entry name" value="RNA_helicase_ATP-dep_HrpB_C"/>
</dbReference>
<keyword evidence="3" id="KW-0347">Helicase</keyword>
<dbReference type="OrthoDB" id="42344at2759"/>
<proteinExistence type="predicted"/>
<evidence type="ECO:0000256" key="3">
    <source>
        <dbReference type="ARBA" id="ARBA00022806"/>
    </source>
</evidence>